<dbReference type="GO" id="GO:0015666">
    <property type="term" value="F:restriction endodeoxyribonuclease activity"/>
    <property type="evidence" value="ECO:0007669"/>
    <property type="project" value="TreeGrafter"/>
</dbReference>
<dbReference type="SUPFAM" id="SSF57783">
    <property type="entry name" value="Zinc beta-ribbon"/>
    <property type="match status" value="1"/>
</dbReference>
<evidence type="ECO:0000259" key="3">
    <source>
        <dbReference type="Pfam" id="PF04471"/>
    </source>
</evidence>
<dbReference type="Pfam" id="PF01396">
    <property type="entry name" value="Zn_ribbon_Top1"/>
    <property type="match status" value="1"/>
</dbReference>
<keyword evidence="1" id="KW-0472">Membrane</keyword>
<accession>A0A2V4W0Z1</accession>
<dbReference type="PANTHER" id="PTHR30015:SF6">
    <property type="entry name" value="SLL1429 PROTEIN"/>
    <property type="match status" value="1"/>
</dbReference>
<dbReference type="GO" id="GO:0009307">
    <property type="term" value="P:DNA restriction-modification system"/>
    <property type="evidence" value="ECO:0007669"/>
    <property type="project" value="InterPro"/>
</dbReference>
<reference evidence="5 7" key="2">
    <citation type="submission" date="2020-06" db="EMBL/GenBank/DDBJ databases">
        <title>Complete genome of Paenibacillus barcinonensis KACC11450.</title>
        <authorList>
            <person name="Kim M."/>
            <person name="Park Y.-J."/>
            <person name="Shin J.-H."/>
        </authorList>
    </citation>
    <scope>NUCLEOTIDE SEQUENCE [LARGE SCALE GENOMIC DNA]</scope>
    <source>
        <strain evidence="5 7">KACC11450</strain>
    </source>
</reference>
<protein>
    <submittedName>
        <fullName evidence="5">Restriction endonuclease</fullName>
    </submittedName>
    <submittedName>
        <fullName evidence="4">Restriction system protein</fullName>
    </submittedName>
</protein>
<evidence type="ECO:0000313" key="6">
    <source>
        <dbReference type="Proteomes" id="UP000247790"/>
    </source>
</evidence>
<dbReference type="GO" id="GO:0006265">
    <property type="term" value="P:DNA topological change"/>
    <property type="evidence" value="ECO:0007669"/>
    <property type="project" value="InterPro"/>
</dbReference>
<evidence type="ECO:0000313" key="7">
    <source>
        <dbReference type="Proteomes" id="UP000509327"/>
    </source>
</evidence>
<dbReference type="InterPro" id="IPR013498">
    <property type="entry name" value="Topo_IA_Znf"/>
</dbReference>
<feature type="transmembrane region" description="Helical" evidence="1">
    <location>
        <begin position="39"/>
        <end position="58"/>
    </location>
</feature>
<feature type="domain" description="DNA topoisomerase type IA zn finger" evidence="2">
    <location>
        <begin position="206"/>
        <end position="241"/>
    </location>
</feature>
<proteinExistence type="predicted"/>
<dbReference type="EMBL" id="QJSW01000002">
    <property type="protein sequence ID" value="PYE51795.1"/>
    <property type="molecule type" value="Genomic_DNA"/>
</dbReference>
<dbReference type="InterPro" id="IPR052906">
    <property type="entry name" value="Type_IV_Methyl-Rstrct_Enzyme"/>
</dbReference>
<sequence>MARRKSKAKQEEELFKGLAGLAMLGGTAGTYSLTTSWKASIGVGVLGVIGVVTLMISLQRKRMKRLKRSGIAEIDQMDGFQFELYLAHLFRSQGYKAEVTKAVGDFGADLILTKEGMRIAVQAKRYSKNVGIKAVQEAQSSIAHYRADEAWVVSNSEYTAAAYELAKSNKVRLFNREALIEMMLAMNDQKVNDFQAADSKISPIKNVCPRCASDLVERSGPKGVFYGCSSFPKCRHTAPLK</sequence>
<evidence type="ECO:0000256" key="1">
    <source>
        <dbReference type="SAM" id="Phobius"/>
    </source>
</evidence>
<dbReference type="GO" id="GO:0005694">
    <property type="term" value="C:chromosome"/>
    <property type="evidence" value="ECO:0007669"/>
    <property type="project" value="InterPro"/>
</dbReference>
<feature type="transmembrane region" description="Helical" evidence="1">
    <location>
        <begin position="14"/>
        <end position="33"/>
    </location>
</feature>
<keyword evidence="1" id="KW-1133">Transmembrane helix</keyword>
<name>A0A2V4W0Z1_PAEBA</name>
<keyword evidence="5" id="KW-0540">Nuclease</keyword>
<dbReference type="GO" id="GO:0003916">
    <property type="term" value="F:DNA topoisomerase activity"/>
    <property type="evidence" value="ECO:0007669"/>
    <property type="project" value="InterPro"/>
</dbReference>
<feature type="domain" description="Restriction endonuclease type IV Mrr" evidence="3">
    <location>
        <begin position="74"/>
        <end position="183"/>
    </location>
</feature>
<dbReference type="EMBL" id="CP054614">
    <property type="protein sequence ID" value="QKS56141.1"/>
    <property type="molecule type" value="Genomic_DNA"/>
</dbReference>
<organism evidence="4 6">
    <name type="scientific">Paenibacillus barcinonensis</name>
    <dbReference type="NCBI Taxonomy" id="198119"/>
    <lineage>
        <taxon>Bacteria</taxon>
        <taxon>Bacillati</taxon>
        <taxon>Bacillota</taxon>
        <taxon>Bacilli</taxon>
        <taxon>Bacillales</taxon>
        <taxon>Paenibacillaceae</taxon>
        <taxon>Paenibacillus</taxon>
    </lineage>
</organism>
<gene>
    <name evidence="4" type="ORF">DFQ00_102591</name>
    <name evidence="5" type="ORF">HUB98_07135</name>
</gene>
<keyword evidence="5" id="KW-0255">Endonuclease</keyword>
<evidence type="ECO:0000313" key="4">
    <source>
        <dbReference type="EMBL" id="PYE51795.1"/>
    </source>
</evidence>
<dbReference type="InterPro" id="IPR011335">
    <property type="entry name" value="Restrct_endonuc-II-like"/>
</dbReference>
<evidence type="ECO:0000313" key="5">
    <source>
        <dbReference type="EMBL" id="QKS56141.1"/>
    </source>
</evidence>
<dbReference type="PANTHER" id="PTHR30015">
    <property type="entry name" value="MRR RESTRICTION SYSTEM PROTEIN"/>
    <property type="match status" value="1"/>
</dbReference>
<keyword evidence="5" id="KW-0378">Hydrolase</keyword>
<dbReference type="GO" id="GO:0003677">
    <property type="term" value="F:DNA binding"/>
    <property type="evidence" value="ECO:0007669"/>
    <property type="project" value="InterPro"/>
</dbReference>
<dbReference type="Gene3D" id="3.40.1350.10">
    <property type="match status" value="1"/>
</dbReference>
<dbReference type="Gene3D" id="3.30.65.10">
    <property type="entry name" value="Bacterial Topoisomerase I, domain 1"/>
    <property type="match status" value="1"/>
</dbReference>
<evidence type="ECO:0000259" key="2">
    <source>
        <dbReference type="Pfam" id="PF01396"/>
    </source>
</evidence>
<dbReference type="AlphaFoldDB" id="A0A2V4W0Z1"/>
<dbReference type="Pfam" id="PF04471">
    <property type="entry name" value="Mrr_cat"/>
    <property type="match status" value="1"/>
</dbReference>
<dbReference type="SUPFAM" id="SSF52980">
    <property type="entry name" value="Restriction endonuclease-like"/>
    <property type="match status" value="1"/>
</dbReference>
<dbReference type="Proteomes" id="UP000247790">
    <property type="component" value="Unassembled WGS sequence"/>
</dbReference>
<dbReference type="Proteomes" id="UP000509327">
    <property type="component" value="Chromosome"/>
</dbReference>
<keyword evidence="7" id="KW-1185">Reference proteome</keyword>
<keyword evidence="1" id="KW-0812">Transmembrane</keyword>
<reference evidence="4 6" key="1">
    <citation type="submission" date="2018-06" db="EMBL/GenBank/DDBJ databases">
        <title>Genomic Encyclopedia of Type Strains, Phase III (KMG-III): the genomes of soil and plant-associated and newly described type strains.</title>
        <authorList>
            <person name="Whitman W."/>
        </authorList>
    </citation>
    <scope>NUCLEOTIDE SEQUENCE [LARGE SCALE GENOMIC DNA]</scope>
    <source>
        <strain evidence="4 6">CECT 7022</strain>
    </source>
</reference>
<dbReference type="InterPro" id="IPR011856">
    <property type="entry name" value="tRNA_endonuc-like_dom_sf"/>
</dbReference>
<dbReference type="InterPro" id="IPR007560">
    <property type="entry name" value="Restrct_endonuc_IV_Mrr"/>
</dbReference>
<dbReference type="RefSeq" id="WP_110895387.1">
    <property type="nucleotide sequence ID" value="NZ_CP054614.1"/>
</dbReference>
<dbReference type="OrthoDB" id="9797274at2"/>